<keyword evidence="3" id="KW-1185">Reference proteome</keyword>
<dbReference type="Proteomes" id="UP000323876">
    <property type="component" value="Unassembled WGS sequence"/>
</dbReference>
<dbReference type="SUPFAM" id="SSF56601">
    <property type="entry name" value="beta-lactamase/transpeptidase-like"/>
    <property type="match status" value="1"/>
</dbReference>
<protein>
    <submittedName>
        <fullName evidence="2">Beta-lactamase family protein</fullName>
    </submittedName>
</protein>
<name>A0A5N0EBB8_9NOCA</name>
<sequence length="384" mass="41697">MHWGARETTMDMITELLKAVSADVEARRIPGVVVAVTENGSLIDLQAIGDLDASGERPMPADAIFRIYSMTKVFTALATLTMVAEDRLRLDDPVAEWLPCFADTSVHDGTVRPPSRPLTVRDLMRQTAGIGGGYHSSENIKPYYAAAKVQKYEHRTGTYTLDDAVRNLARQPLAADPGTVWEYGMSMDVLGRILEIADNRPLDAIIDQRVCRPLGLRDTGFSVQAPDRVAEPLAEGTPNGLVAHQKTPAWLSAGSGAYSTVGDFAELLCAITPDRDGHLSIPALGPITKELFIDQIGPLAGTGPDYIPGKGYGFSYGLHVPSSDPTWAALDPNARTVGWLGRAATSFVYHVPSGVGAVLMTQRYGRAVHYRDLVRSIVERQSWR</sequence>
<comment type="caution">
    <text evidence="2">The sequence shown here is derived from an EMBL/GenBank/DDBJ whole genome shotgun (WGS) entry which is preliminary data.</text>
</comment>
<evidence type="ECO:0000313" key="3">
    <source>
        <dbReference type="Proteomes" id="UP000323876"/>
    </source>
</evidence>
<dbReference type="AlphaFoldDB" id="A0A5N0EBB8"/>
<evidence type="ECO:0000259" key="1">
    <source>
        <dbReference type="Pfam" id="PF00144"/>
    </source>
</evidence>
<accession>A0A5N0EBB8</accession>
<dbReference type="PANTHER" id="PTHR43283">
    <property type="entry name" value="BETA-LACTAMASE-RELATED"/>
    <property type="match status" value="1"/>
</dbReference>
<dbReference type="EMBL" id="VXLC01000018">
    <property type="protein sequence ID" value="KAA8884791.1"/>
    <property type="molecule type" value="Genomic_DNA"/>
</dbReference>
<dbReference type="OrthoDB" id="4281716at2"/>
<dbReference type="Pfam" id="PF00144">
    <property type="entry name" value="Beta-lactamase"/>
    <property type="match status" value="1"/>
</dbReference>
<reference evidence="2 3" key="1">
    <citation type="submission" date="2019-09" db="EMBL/GenBank/DDBJ databases">
        <authorList>
            <person name="Wang X."/>
        </authorList>
    </citation>
    <scope>NUCLEOTIDE SEQUENCE [LARGE SCALE GENOMIC DNA]</scope>
    <source>
        <strain evidence="2 3">CICC 11023</strain>
    </source>
</reference>
<gene>
    <name evidence="2" type="ORF">F3087_33035</name>
</gene>
<dbReference type="InterPro" id="IPR012338">
    <property type="entry name" value="Beta-lactam/transpept-like"/>
</dbReference>
<dbReference type="Gene3D" id="3.40.710.10">
    <property type="entry name" value="DD-peptidase/beta-lactamase superfamily"/>
    <property type="match status" value="1"/>
</dbReference>
<proteinExistence type="predicted"/>
<organism evidence="2 3">
    <name type="scientific">Nocardia colli</name>
    <dbReference type="NCBI Taxonomy" id="2545717"/>
    <lineage>
        <taxon>Bacteria</taxon>
        <taxon>Bacillati</taxon>
        <taxon>Actinomycetota</taxon>
        <taxon>Actinomycetes</taxon>
        <taxon>Mycobacteriales</taxon>
        <taxon>Nocardiaceae</taxon>
        <taxon>Nocardia</taxon>
    </lineage>
</organism>
<dbReference type="PANTHER" id="PTHR43283:SF3">
    <property type="entry name" value="BETA-LACTAMASE FAMILY PROTEIN (AFU_ORTHOLOGUE AFUA_5G07500)"/>
    <property type="match status" value="1"/>
</dbReference>
<evidence type="ECO:0000313" key="2">
    <source>
        <dbReference type="EMBL" id="KAA8884791.1"/>
    </source>
</evidence>
<dbReference type="InterPro" id="IPR050789">
    <property type="entry name" value="Diverse_Enzym_Activities"/>
</dbReference>
<feature type="domain" description="Beta-lactamase-related" evidence="1">
    <location>
        <begin position="19"/>
        <end position="370"/>
    </location>
</feature>
<dbReference type="InterPro" id="IPR001466">
    <property type="entry name" value="Beta-lactam-related"/>
</dbReference>